<dbReference type="EMBL" id="JXNT01000005">
    <property type="protein sequence ID" value="ODM18994.1"/>
    <property type="molecule type" value="Genomic_DNA"/>
</dbReference>
<proteinExistence type="predicted"/>
<dbReference type="Proteomes" id="UP000094569">
    <property type="component" value="Unassembled WGS sequence"/>
</dbReference>
<dbReference type="PROSITE" id="PS51886">
    <property type="entry name" value="TLDC"/>
    <property type="match status" value="1"/>
</dbReference>
<dbReference type="Pfam" id="PF07534">
    <property type="entry name" value="TLD"/>
    <property type="match status" value="1"/>
</dbReference>
<evidence type="ECO:0000313" key="4">
    <source>
        <dbReference type="Proteomes" id="UP000094569"/>
    </source>
</evidence>
<evidence type="ECO:0000256" key="1">
    <source>
        <dbReference type="SAM" id="MobiDB-lite"/>
    </source>
</evidence>
<dbReference type="AlphaFoldDB" id="A0A1E3BDG7"/>
<gene>
    <name evidence="3" type="ORF">SI65_05611</name>
</gene>
<accession>A0A1E3BDG7</accession>
<organism evidence="3 4">
    <name type="scientific">Aspergillus cristatus</name>
    <name type="common">Chinese Fuzhuan brick tea-fermentation fungus</name>
    <name type="synonym">Eurotium cristatum</name>
    <dbReference type="NCBI Taxonomy" id="573508"/>
    <lineage>
        <taxon>Eukaryota</taxon>
        <taxon>Fungi</taxon>
        <taxon>Dikarya</taxon>
        <taxon>Ascomycota</taxon>
        <taxon>Pezizomycotina</taxon>
        <taxon>Eurotiomycetes</taxon>
        <taxon>Eurotiomycetidae</taxon>
        <taxon>Eurotiales</taxon>
        <taxon>Aspergillaceae</taxon>
        <taxon>Aspergillus</taxon>
        <taxon>Aspergillus subgen. Aspergillus</taxon>
    </lineage>
</organism>
<name>A0A1E3BDG7_ASPCR</name>
<feature type="compositionally biased region" description="Polar residues" evidence="1">
    <location>
        <begin position="135"/>
        <end position="150"/>
    </location>
</feature>
<reference evidence="3 4" key="1">
    <citation type="journal article" date="2016" name="BMC Genomics">
        <title>Comparative genomic and transcriptomic analyses of the Fuzhuan brick tea-fermentation fungus Aspergillus cristatus.</title>
        <authorList>
            <person name="Ge Y."/>
            <person name="Wang Y."/>
            <person name="Liu Y."/>
            <person name="Tan Y."/>
            <person name="Ren X."/>
            <person name="Zhang X."/>
            <person name="Hyde K.D."/>
            <person name="Liu Y."/>
            <person name="Liu Z."/>
        </authorList>
    </citation>
    <scope>NUCLEOTIDE SEQUENCE [LARGE SCALE GENOMIC DNA]</scope>
    <source>
        <strain evidence="3 4">GZAAS20.1005</strain>
    </source>
</reference>
<keyword evidence="4" id="KW-1185">Reference proteome</keyword>
<dbReference type="OrthoDB" id="5377405at2759"/>
<dbReference type="InterPro" id="IPR006571">
    <property type="entry name" value="TLDc_dom"/>
</dbReference>
<sequence>MAPNRLYTWIIEGIMDPDNILQRLSERVSDYGDPSDEEYIQLKQHFDSLCTDSNGTPPHQNGLSILPPNPQRAPLIPNRSRIDLIRQSTIPLTSTLLKHTANPRIPNTRGIPPRTNMEQLRQSALNQPRREPLSGTYTSGPSTNHIPKSSDNSRWRTSPAERRAFDELAEYRREDAGTNCDDDGDEMYHDVVDVVFSTQPVISEALAPVFRNEFRVLAKELHGDSIRLNQLSIPLERLCELVKLLLVAQFGGCGMLPGEQVPQLERVAECIARLSQRIPGVGITWPMFDDAAKAVPLLFDSIYTVASTLIKQPEAYYNLRNLTQLATVLYGDFDWDELQLFHQCNPKSKPDTAVNLADAVTTTERPILLLVSGKIINENEECSENTVFGAFIANTARDGTEIQAKGQVDWHSTLLFQLSPVHDVFWGNLGRAGWEVIGEGLSFGNKDSGVALVLGKNLRRATLMQSMDRKEGVYDATEWRGSWSLQVEVEGIEIWGYE</sequence>
<feature type="compositionally biased region" description="Polar residues" evidence="1">
    <location>
        <begin position="116"/>
        <end position="126"/>
    </location>
</feature>
<evidence type="ECO:0000259" key="2">
    <source>
        <dbReference type="PROSITE" id="PS51886"/>
    </source>
</evidence>
<feature type="region of interest" description="Disordered" evidence="1">
    <location>
        <begin position="102"/>
        <end position="159"/>
    </location>
</feature>
<comment type="caution">
    <text evidence="3">The sequence shown here is derived from an EMBL/GenBank/DDBJ whole genome shotgun (WGS) entry which is preliminary data.</text>
</comment>
<protein>
    <recommendedName>
        <fullName evidence="2">TLDc domain-containing protein</fullName>
    </recommendedName>
</protein>
<dbReference type="STRING" id="573508.A0A1E3BDG7"/>
<dbReference type="VEuPathDB" id="FungiDB:SI65_05611"/>
<feature type="domain" description="TLDc" evidence="2">
    <location>
        <begin position="296"/>
        <end position="498"/>
    </location>
</feature>
<evidence type="ECO:0000313" key="3">
    <source>
        <dbReference type="EMBL" id="ODM18994.1"/>
    </source>
</evidence>